<name>A0A5B9MPM2_9BACT</name>
<organism evidence="2 3">
    <name type="scientific">Stieleria maiorica</name>
    <dbReference type="NCBI Taxonomy" id="2795974"/>
    <lineage>
        <taxon>Bacteria</taxon>
        <taxon>Pseudomonadati</taxon>
        <taxon>Planctomycetota</taxon>
        <taxon>Planctomycetia</taxon>
        <taxon>Pirellulales</taxon>
        <taxon>Pirellulaceae</taxon>
        <taxon>Stieleria</taxon>
    </lineage>
</organism>
<accession>A0A5B9MPM2</accession>
<dbReference type="AlphaFoldDB" id="A0A5B9MPM2"/>
<proteinExistence type="predicted"/>
<feature type="domain" description="EF-hand" evidence="1">
    <location>
        <begin position="68"/>
        <end position="103"/>
    </location>
</feature>
<evidence type="ECO:0000259" key="1">
    <source>
        <dbReference type="PROSITE" id="PS50222"/>
    </source>
</evidence>
<sequence length="108" mass="12620">MELVHKSSLSLQRQLLVETLQRINFGRLEHIRFRSGQPELHDESKIVREHKFLAENGPRPESDKSDFTLKRPLVELFQYFDQRGDGEIDVLEVKHGLPFRMIVVEPAA</sequence>
<dbReference type="RefSeq" id="WP_147871270.1">
    <property type="nucleotide sequence ID" value="NZ_CP036264.1"/>
</dbReference>
<dbReference type="Proteomes" id="UP000321353">
    <property type="component" value="Chromosome"/>
</dbReference>
<dbReference type="GO" id="GO:0005509">
    <property type="term" value="F:calcium ion binding"/>
    <property type="evidence" value="ECO:0007669"/>
    <property type="project" value="InterPro"/>
</dbReference>
<dbReference type="InterPro" id="IPR002048">
    <property type="entry name" value="EF_hand_dom"/>
</dbReference>
<keyword evidence="3" id="KW-1185">Reference proteome</keyword>
<evidence type="ECO:0000313" key="3">
    <source>
        <dbReference type="Proteomes" id="UP000321353"/>
    </source>
</evidence>
<gene>
    <name evidence="2" type="ORF">Mal15_63970</name>
</gene>
<dbReference type="PROSITE" id="PS50222">
    <property type="entry name" value="EF_HAND_2"/>
    <property type="match status" value="1"/>
</dbReference>
<dbReference type="EMBL" id="CP036264">
    <property type="protein sequence ID" value="QEG02310.1"/>
    <property type="molecule type" value="Genomic_DNA"/>
</dbReference>
<dbReference type="KEGG" id="smam:Mal15_63970"/>
<reference evidence="2 3" key="1">
    <citation type="submission" date="2019-02" db="EMBL/GenBank/DDBJ databases">
        <title>Planctomycetal bacteria perform biofilm scaping via a novel small molecule.</title>
        <authorList>
            <person name="Jeske O."/>
            <person name="Boedeker C."/>
            <person name="Wiegand S."/>
            <person name="Breitling P."/>
            <person name="Kallscheuer N."/>
            <person name="Jogler M."/>
            <person name="Rohde M."/>
            <person name="Petersen J."/>
            <person name="Medema M.H."/>
            <person name="Surup F."/>
            <person name="Jogler C."/>
        </authorList>
    </citation>
    <scope>NUCLEOTIDE SEQUENCE [LARGE SCALE GENOMIC DNA]</scope>
    <source>
        <strain evidence="2 3">Mal15</strain>
    </source>
</reference>
<protein>
    <recommendedName>
        <fullName evidence="1">EF-hand domain-containing protein</fullName>
    </recommendedName>
</protein>
<evidence type="ECO:0000313" key="2">
    <source>
        <dbReference type="EMBL" id="QEG02310.1"/>
    </source>
</evidence>